<accession>A0A348HDF9</accession>
<reference evidence="1" key="1">
    <citation type="submission" date="2018-09" db="EMBL/GenBank/DDBJ databases">
        <title>Zymobacter palmae IAM14233 (=T109) whole genome analysis.</title>
        <authorList>
            <person name="Yanase H."/>
        </authorList>
    </citation>
    <scope>NUCLEOTIDE SEQUENCE [LARGE SCALE GENOMIC DNA]</scope>
    <source>
        <strain evidence="1">IAM14233</strain>
    </source>
</reference>
<organism evidence="1 2">
    <name type="scientific">Zymobacter palmae</name>
    <dbReference type="NCBI Taxonomy" id="33074"/>
    <lineage>
        <taxon>Bacteria</taxon>
        <taxon>Pseudomonadati</taxon>
        <taxon>Pseudomonadota</taxon>
        <taxon>Gammaproteobacteria</taxon>
        <taxon>Oceanospirillales</taxon>
        <taxon>Halomonadaceae</taxon>
        <taxon>Zymobacter group</taxon>
        <taxon>Zymobacter</taxon>
    </lineage>
</organism>
<evidence type="ECO:0000313" key="2">
    <source>
        <dbReference type="Proteomes" id="UP000267342"/>
    </source>
</evidence>
<dbReference type="AlphaFoldDB" id="A0A348HDF9"/>
<sequence length="65" mass="7106">MAWVSMGAQRLLGLLPWMSIDVFECFYYTADAINLCCDAGEAVGFVALDGTHEKDDPVFGDDVNT</sequence>
<keyword evidence="1" id="KW-0378">Hydrolase</keyword>
<gene>
    <name evidence="1" type="ORF">ZBT109_0888</name>
</gene>
<dbReference type="GO" id="GO:0004386">
    <property type="term" value="F:helicase activity"/>
    <property type="evidence" value="ECO:0007669"/>
    <property type="project" value="UniProtKB-KW"/>
</dbReference>
<dbReference type="EMBL" id="AP018933">
    <property type="protein sequence ID" value="BBG29661.1"/>
    <property type="molecule type" value="Genomic_DNA"/>
</dbReference>
<keyword evidence="1" id="KW-0547">Nucleotide-binding</keyword>
<dbReference type="KEGG" id="zpl:ZBT109_0888"/>
<keyword evidence="2" id="KW-1185">Reference proteome</keyword>
<protein>
    <submittedName>
        <fullName evidence="1">Rad3-related DNA helicases</fullName>
    </submittedName>
</protein>
<evidence type="ECO:0000313" key="1">
    <source>
        <dbReference type="EMBL" id="BBG29661.1"/>
    </source>
</evidence>
<proteinExistence type="predicted"/>
<keyword evidence="1" id="KW-0347">Helicase</keyword>
<keyword evidence="1" id="KW-0067">ATP-binding</keyword>
<dbReference type="Proteomes" id="UP000267342">
    <property type="component" value="Chromosome"/>
</dbReference>
<name>A0A348HDF9_9GAMM</name>